<evidence type="ECO:0000313" key="10">
    <source>
        <dbReference type="EMBL" id="KAK8863477.1"/>
    </source>
</evidence>
<dbReference type="PROSITE" id="PS50011">
    <property type="entry name" value="PROTEIN_KINASE_DOM"/>
    <property type="match status" value="1"/>
</dbReference>
<dbReference type="PROSITE" id="PS00107">
    <property type="entry name" value="PROTEIN_KINASE_ATP"/>
    <property type="match status" value="1"/>
</dbReference>
<evidence type="ECO:0000256" key="3">
    <source>
        <dbReference type="ARBA" id="ARBA00022741"/>
    </source>
</evidence>
<organism evidence="10 11">
    <name type="scientific">Tritrichomonas musculus</name>
    <dbReference type="NCBI Taxonomy" id="1915356"/>
    <lineage>
        <taxon>Eukaryota</taxon>
        <taxon>Metamonada</taxon>
        <taxon>Parabasalia</taxon>
        <taxon>Tritrichomonadida</taxon>
        <taxon>Tritrichomonadidae</taxon>
        <taxon>Tritrichomonas</taxon>
    </lineage>
</organism>
<comment type="caution">
    <text evidence="10">The sequence shown here is derived from an EMBL/GenBank/DDBJ whole genome shotgun (WGS) entry which is preliminary data.</text>
</comment>
<dbReference type="InterPro" id="IPR017441">
    <property type="entry name" value="Protein_kinase_ATP_BS"/>
</dbReference>
<gene>
    <name evidence="10" type="ORF">M9Y10_011161</name>
</gene>
<dbReference type="Proteomes" id="UP001470230">
    <property type="component" value="Unassembled WGS sequence"/>
</dbReference>
<evidence type="ECO:0000256" key="5">
    <source>
        <dbReference type="ARBA" id="ARBA00022840"/>
    </source>
</evidence>
<dbReference type="SUPFAM" id="SSF56112">
    <property type="entry name" value="Protein kinase-like (PK-like)"/>
    <property type="match status" value="1"/>
</dbReference>
<evidence type="ECO:0000256" key="2">
    <source>
        <dbReference type="ARBA" id="ARBA00022679"/>
    </source>
</evidence>
<dbReference type="Pfam" id="PF00069">
    <property type="entry name" value="Pkinase"/>
    <property type="match status" value="1"/>
</dbReference>
<dbReference type="PANTHER" id="PTHR24346">
    <property type="entry name" value="MAP/MICROTUBULE AFFINITY-REGULATING KINASE"/>
    <property type="match status" value="1"/>
</dbReference>
<evidence type="ECO:0000256" key="6">
    <source>
        <dbReference type="PROSITE-ProRule" id="PRU10141"/>
    </source>
</evidence>
<evidence type="ECO:0000256" key="7">
    <source>
        <dbReference type="RuleBase" id="RU000304"/>
    </source>
</evidence>
<feature type="region of interest" description="Disordered" evidence="8">
    <location>
        <begin position="299"/>
        <end position="322"/>
    </location>
</feature>
<comment type="similarity">
    <text evidence="7">Belongs to the protein kinase superfamily.</text>
</comment>
<evidence type="ECO:0000256" key="1">
    <source>
        <dbReference type="ARBA" id="ARBA00022527"/>
    </source>
</evidence>
<keyword evidence="2" id="KW-0808">Transferase</keyword>
<dbReference type="PROSITE" id="PS00108">
    <property type="entry name" value="PROTEIN_KINASE_ST"/>
    <property type="match status" value="1"/>
</dbReference>
<dbReference type="EMBL" id="JAPFFF010000017">
    <property type="protein sequence ID" value="KAK8863477.1"/>
    <property type="molecule type" value="Genomic_DNA"/>
</dbReference>
<dbReference type="InterPro" id="IPR000719">
    <property type="entry name" value="Prot_kinase_dom"/>
</dbReference>
<name>A0ABR2IIR5_9EUKA</name>
<sequence length="375" mass="42531">MLQCPTTIREYEAIEMIGEGGFAMVYKVIFIPSSDTFAMKVISKAVVAQSDDKERLQREIDTMADLEHENVIKLHDFFEDDNYYYLIMDYCAGGDLFEYISNSPRVKEVQAATVFQQIISAIQYCHSQGVAHRDLKPQNILITVFPNIKLCDFGLCQYFEGANAKMKTACGSPFYASPECIKGKPYNGRQSDIWSLGVILYELVTKQHPWPFDNTGLMLKRIQAAKFSIPDDVSPPCQELIRGMIKLNPADRLKPEQILKHPWMKLATSRHRKPYKLPRLASENNMLALRMHQMITGSNSASGIQPVSADSSTPRSDIISPFSRARDAAKLQRFSSNERMNQFEKCLTLSKSPRSNVDCSKTLTRRPKSIRLAPL</sequence>
<feature type="compositionally biased region" description="Polar residues" evidence="8">
    <location>
        <begin position="299"/>
        <end position="315"/>
    </location>
</feature>
<reference evidence="10 11" key="1">
    <citation type="submission" date="2024-04" db="EMBL/GenBank/DDBJ databases">
        <title>Tritrichomonas musculus Genome.</title>
        <authorList>
            <person name="Alves-Ferreira E."/>
            <person name="Grigg M."/>
            <person name="Lorenzi H."/>
            <person name="Galac M."/>
        </authorList>
    </citation>
    <scope>NUCLEOTIDE SEQUENCE [LARGE SCALE GENOMIC DNA]</scope>
    <source>
        <strain evidence="10 11">EAF2021</strain>
    </source>
</reference>
<keyword evidence="5 6" id="KW-0067">ATP-binding</keyword>
<keyword evidence="3 6" id="KW-0547">Nucleotide-binding</keyword>
<dbReference type="PANTHER" id="PTHR24346:SF82">
    <property type="entry name" value="KP78A-RELATED"/>
    <property type="match status" value="1"/>
</dbReference>
<evidence type="ECO:0000259" key="9">
    <source>
        <dbReference type="PROSITE" id="PS50011"/>
    </source>
</evidence>
<dbReference type="InterPro" id="IPR008271">
    <property type="entry name" value="Ser/Thr_kinase_AS"/>
</dbReference>
<feature type="domain" description="Protein kinase" evidence="9">
    <location>
        <begin position="11"/>
        <end position="264"/>
    </location>
</feature>
<evidence type="ECO:0000313" key="11">
    <source>
        <dbReference type="Proteomes" id="UP001470230"/>
    </source>
</evidence>
<proteinExistence type="inferred from homology"/>
<dbReference type="SMART" id="SM00220">
    <property type="entry name" value="S_TKc"/>
    <property type="match status" value="1"/>
</dbReference>
<dbReference type="InterPro" id="IPR011009">
    <property type="entry name" value="Kinase-like_dom_sf"/>
</dbReference>
<evidence type="ECO:0000256" key="8">
    <source>
        <dbReference type="SAM" id="MobiDB-lite"/>
    </source>
</evidence>
<keyword evidence="1 7" id="KW-0723">Serine/threonine-protein kinase</keyword>
<dbReference type="Gene3D" id="1.10.510.10">
    <property type="entry name" value="Transferase(Phosphotransferase) domain 1"/>
    <property type="match status" value="1"/>
</dbReference>
<keyword evidence="4" id="KW-0418">Kinase</keyword>
<protein>
    <recommendedName>
        <fullName evidence="9">Protein kinase domain-containing protein</fullName>
    </recommendedName>
</protein>
<accession>A0ABR2IIR5</accession>
<keyword evidence="11" id="KW-1185">Reference proteome</keyword>
<dbReference type="CDD" id="cd14003">
    <property type="entry name" value="STKc_AMPK-like"/>
    <property type="match status" value="1"/>
</dbReference>
<feature type="binding site" evidence="6">
    <location>
        <position position="40"/>
    </location>
    <ligand>
        <name>ATP</name>
        <dbReference type="ChEBI" id="CHEBI:30616"/>
    </ligand>
</feature>
<evidence type="ECO:0000256" key="4">
    <source>
        <dbReference type="ARBA" id="ARBA00022777"/>
    </source>
</evidence>